<accession>A0AAV0EEG1</accession>
<evidence type="ECO:0000256" key="1">
    <source>
        <dbReference type="SAM" id="MobiDB-lite"/>
    </source>
</evidence>
<reference evidence="3" key="1">
    <citation type="submission" date="2022-07" db="EMBL/GenBank/DDBJ databases">
        <authorList>
            <person name="Macas J."/>
            <person name="Novak P."/>
            <person name="Neumann P."/>
        </authorList>
    </citation>
    <scope>NUCLEOTIDE SEQUENCE</scope>
</reference>
<gene>
    <name evidence="3" type="ORF">CEPIT_LOCUS24345</name>
</gene>
<feature type="region of interest" description="Disordered" evidence="1">
    <location>
        <begin position="68"/>
        <end position="111"/>
    </location>
</feature>
<feature type="signal peptide" evidence="2">
    <location>
        <begin position="1"/>
        <end position="30"/>
    </location>
</feature>
<protein>
    <submittedName>
        <fullName evidence="3">Uncharacterized protein</fullName>
    </submittedName>
</protein>
<name>A0AAV0EEG1_9ASTE</name>
<dbReference type="EMBL" id="CAMAPF010000924">
    <property type="protein sequence ID" value="CAH9122269.1"/>
    <property type="molecule type" value="Genomic_DNA"/>
</dbReference>
<dbReference type="Proteomes" id="UP001152523">
    <property type="component" value="Unassembled WGS sequence"/>
</dbReference>
<evidence type="ECO:0000256" key="2">
    <source>
        <dbReference type="SAM" id="SignalP"/>
    </source>
</evidence>
<evidence type="ECO:0000313" key="3">
    <source>
        <dbReference type="EMBL" id="CAH9122269.1"/>
    </source>
</evidence>
<comment type="caution">
    <text evidence="3">The sequence shown here is derived from an EMBL/GenBank/DDBJ whole genome shotgun (WGS) entry which is preliminary data.</text>
</comment>
<keyword evidence="2" id="KW-0732">Signal</keyword>
<evidence type="ECO:0000313" key="4">
    <source>
        <dbReference type="Proteomes" id="UP001152523"/>
    </source>
</evidence>
<proteinExistence type="predicted"/>
<sequence length="141" mass="15128">MGKYNISIPSSKSLLVCVLFVCLSLSQAAAGMNDDHFVKTPNDGDENIHQQDNLEGFDPSKIVEEYKTRLSSPSLLHQSGGIYYPNRGAPSGPDPQHHGRPPTAAPRGAQTHQPDAMIEIDMKVSSSGNKCIITGVRTAGL</sequence>
<feature type="region of interest" description="Disordered" evidence="1">
    <location>
        <begin position="37"/>
        <end position="56"/>
    </location>
</feature>
<dbReference type="AlphaFoldDB" id="A0AAV0EEG1"/>
<keyword evidence="4" id="KW-1185">Reference proteome</keyword>
<feature type="chain" id="PRO_5043494060" evidence="2">
    <location>
        <begin position="31"/>
        <end position="141"/>
    </location>
</feature>
<organism evidence="3 4">
    <name type="scientific">Cuscuta epithymum</name>
    <dbReference type="NCBI Taxonomy" id="186058"/>
    <lineage>
        <taxon>Eukaryota</taxon>
        <taxon>Viridiplantae</taxon>
        <taxon>Streptophyta</taxon>
        <taxon>Embryophyta</taxon>
        <taxon>Tracheophyta</taxon>
        <taxon>Spermatophyta</taxon>
        <taxon>Magnoliopsida</taxon>
        <taxon>eudicotyledons</taxon>
        <taxon>Gunneridae</taxon>
        <taxon>Pentapetalae</taxon>
        <taxon>asterids</taxon>
        <taxon>lamiids</taxon>
        <taxon>Solanales</taxon>
        <taxon>Convolvulaceae</taxon>
        <taxon>Cuscuteae</taxon>
        <taxon>Cuscuta</taxon>
        <taxon>Cuscuta subgen. Cuscuta</taxon>
    </lineage>
</organism>